<evidence type="ECO:0000256" key="8">
    <source>
        <dbReference type="ARBA" id="ARBA00023098"/>
    </source>
</evidence>
<evidence type="ECO:0000313" key="12">
    <source>
        <dbReference type="EMBL" id="KRL84496.1"/>
    </source>
</evidence>
<gene>
    <name evidence="12" type="ORF">FC50_GL002107</name>
</gene>
<dbReference type="UniPathway" id="UPA00655">
    <property type="reaction ID" value="UER00711"/>
</dbReference>
<dbReference type="GO" id="GO:0009317">
    <property type="term" value="C:acetyl-CoA carboxylase complex"/>
    <property type="evidence" value="ECO:0007669"/>
    <property type="project" value="InterPro"/>
</dbReference>
<dbReference type="PRINTS" id="PR01069">
    <property type="entry name" value="ACCCTRFRASEA"/>
</dbReference>
<dbReference type="InterPro" id="IPR029045">
    <property type="entry name" value="ClpP/crotonase-like_dom_sf"/>
</dbReference>
<dbReference type="GO" id="GO:2001295">
    <property type="term" value="P:malonyl-CoA biosynthetic process"/>
    <property type="evidence" value="ECO:0007669"/>
    <property type="project" value="UniProtKB-UniPathway"/>
</dbReference>
<dbReference type="GO" id="GO:0003989">
    <property type="term" value="F:acetyl-CoA carboxylase activity"/>
    <property type="evidence" value="ECO:0007669"/>
    <property type="project" value="InterPro"/>
</dbReference>
<comment type="pathway">
    <text evidence="1">Lipid metabolism; malonyl-CoA biosynthesis; malonyl-CoA from acetyl-CoA: step 1/1.</text>
</comment>
<name>A0A0R1TT73_9LACO</name>
<evidence type="ECO:0000256" key="10">
    <source>
        <dbReference type="ARBA" id="ARBA00049152"/>
    </source>
</evidence>
<dbReference type="PATRIC" id="fig|1423783.4.peg.2161"/>
<dbReference type="InterPro" id="IPR001095">
    <property type="entry name" value="Acetyl_CoA_COase_a_su"/>
</dbReference>
<sequence length="236" mass="25176">MTHFHEFHGDREHGDDPAIIGGVGFLGDQAVTVIGTNKGRTLAESQACHFGCATPEGYRKAIRLMRQAAKFRRPVLNLINTPGAYPGVEAEYHGQGDAIAQCILTGVSLPVPTISVIVGEAGSGGALALACGDQTWMFAQSTYSILSPEGYASILWRDGQRAAEAAEQMRLTPAEILADGIVDRIVPEVTDAAGASGLRAELIATMAELTALPTQQLMNARHRRYRSFGTDGLQEQ</sequence>
<keyword evidence="3" id="KW-0444">Lipid biosynthesis</keyword>
<dbReference type="EC" id="2.1.3.15" evidence="2"/>
<accession>A0A0R1TT73</accession>
<comment type="catalytic activity">
    <reaction evidence="10">
        <text>N(6)-carboxybiotinyl-L-lysyl-[protein] + acetyl-CoA = N(6)-biotinyl-L-lysyl-[protein] + malonyl-CoA</text>
        <dbReference type="Rhea" id="RHEA:54728"/>
        <dbReference type="Rhea" id="RHEA-COMP:10505"/>
        <dbReference type="Rhea" id="RHEA-COMP:10506"/>
        <dbReference type="ChEBI" id="CHEBI:57288"/>
        <dbReference type="ChEBI" id="CHEBI:57384"/>
        <dbReference type="ChEBI" id="CHEBI:83144"/>
        <dbReference type="ChEBI" id="CHEBI:83145"/>
        <dbReference type="EC" id="2.1.3.15"/>
    </reaction>
</comment>
<dbReference type="Proteomes" id="UP000051922">
    <property type="component" value="Unassembled WGS sequence"/>
</dbReference>
<feature type="domain" description="CoA carboxyltransferase C-terminal" evidence="11">
    <location>
        <begin position="1"/>
        <end position="208"/>
    </location>
</feature>
<dbReference type="AlphaFoldDB" id="A0A0R1TT73"/>
<evidence type="ECO:0000256" key="5">
    <source>
        <dbReference type="ARBA" id="ARBA00022741"/>
    </source>
</evidence>
<protein>
    <recommendedName>
        <fullName evidence="2">acetyl-CoA carboxytransferase</fullName>
        <ecNumber evidence="2">2.1.3.15</ecNumber>
    </recommendedName>
</protein>
<keyword evidence="6" id="KW-0276">Fatty acid metabolism</keyword>
<evidence type="ECO:0000259" key="11">
    <source>
        <dbReference type="PROSITE" id="PS50989"/>
    </source>
</evidence>
<dbReference type="STRING" id="1423783.FC50_GL002107"/>
<dbReference type="Gene3D" id="3.90.226.10">
    <property type="entry name" value="2-enoyl-CoA Hydratase, Chain A, domain 1"/>
    <property type="match status" value="1"/>
</dbReference>
<dbReference type="PANTHER" id="PTHR42853:SF3">
    <property type="entry name" value="ACETYL-COENZYME A CARBOXYLASE CARBOXYL TRANSFERASE SUBUNIT ALPHA, CHLOROPLASTIC"/>
    <property type="match status" value="1"/>
</dbReference>
<dbReference type="PROSITE" id="PS50989">
    <property type="entry name" value="COA_CT_CTER"/>
    <property type="match status" value="1"/>
</dbReference>
<dbReference type="SUPFAM" id="SSF52096">
    <property type="entry name" value="ClpP/crotonase"/>
    <property type="match status" value="1"/>
</dbReference>
<dbReference type="PANTHER" id="PTHR42853">
    <property type="entry name" value="ACETYL-COENZYME A CARBOXYLASE CARBOXYL TRANSFERASE SUBUNIT ALPHA"/>
    <property type="match status" value="1"/>
</dbReference>
<organism evidence="12 13">
    <name type="scientific">Lacticaseibacillus pantheris DSM 15945 = JCM 12539 = NBRC 106106</name>
    <dbReference type="NCBI Taxonomy" id="1423783"/>
    <lineage>
        <taxon>Bacteria</taxon>
        <taxon>Bacillati</taxon>
        <taxon>Bacillota</taxon>
        <taxon>Bacilli</taxon>
        <taxon>Lactobacillales</taxon>
        <taxon>Lactobacillaceae</taxon>
        <taxon>Lacticaseibacillus</taxon>
    </lineage>
</organism>
<evidence type="ECO:0000256" key="4">
    <source>
        <dbReference type="ARBA" id="ARBA00022679"/>
    </source>
</evidence>
<dbReference type="GO" id="GO:0005524">
    <property type="term" value="F:ATP binding"/>
    <property type="evidence" value="ECO:0007669"/>
    <property type="project" value="UniProtKB-KW"/>
</dbReference>
<dbReference type="InterPro" id="IPR011763">
    <property type="entry name" value="COA_CT_C"/>
</dbReference>
<reference evidence="12 13" key="1">
    <citation type="journal article" date="2015" name="Genome Announc.">
        <title>Expanding the biotechnology potential of lactobacilli through comparative genomics of 213 strains and associated genera.</title>
        <authorList>
            <person name="Sun Z."/>
            <person name="Harris H.M."/>
            <person name="McCann A."/>
            <person name="Guo C."/>
            <person name="Argimon S."/>
            <person name="Zhang W."/>
            <person name="Yang X."/>
            <person name="Jeffery I.B."/>
            <person name="Cooney J.C."/>
            <person name="Kagawa T.F."/>
            <person name="Liu W."/>
            <person name="Song Y."/>
            <person name="Salvetti E."/>
            <person name="Wrobel A."/>
            <person name="Rasinkangas P."/>
            <person name="Parkhill J."/>
            <person name="Rea M.C."/>
            <person name="O'Sullivan O."/>
            <person name="Ritari J."/>
            <person name="Douillard F.P."/>
            <person name="Paul Ross R."/>
            <person name="Yang R."/>
            <person name="Briner A.E."/>
            <person name="Felis G.E."/>
            <person name="de Vos W.M."/>
            <person name="Barrangou R."/>
            <person name="Klaenhammer T.R."/>
            <person name="Caufield P.W."/>
            <person name="Cui Y."/>
            <person name="Zhang H."/>
            <person name="O'Toole P.W."/>
        </authorList>
    </citation>
    <scope>NUCLEOTIDE SEQUENCE [LARGE SCALE GENOMIC DNA]</scope>
    <source>
        <strain evidence="12 13">DSM 15945</strain>
    </source>
</reference>
<evidence type="ECO:0000256" key="9">
    <source>
        <dbReference type="ARBA" id="ARBA00023160"/>
    </source>
</evidence>
<evidence type="ECO:0000313" key="13">
    <source>
        <dbReference type="Proteomes" id="UP000051922"/>
    </source>
</evidence>
<evidence type="ECO:0000256" key="1">
    <source>
        <dbReference type="ARBA" id="ARBA00004956"/>
    </source>
</evidence>
<evidence type="ECO:0000256" key="7">
    <source>
        <dbReference type="ARBA" id="ARBA00022840"/>
    </source>
</evidence>
<dbReference type="GO" id="GO:0016743">
    <property type="term" value="F:carboxyl- or carbamoyltransferase activity"/>
    <property type="evidence" value="ECO:0007669"/>
    <property type="project" value="InterPro"/>
</dbReference>
<keyword evidence="13" id="KW-1185">Reference proteome</keyword>
<keyword evidence="7" id="KW-0067">ATP-binding</keyword>
<dbReference type="EMBL" id="AZFJ01000061">
    <property type="protein sequence ID" value="KRL84496.1"/>
    <property type="molecule type" value="Genomic_DNA"/>
</dbReference>
<dbReference type="Pfam" id="PF03255">
    <property type="entry name" value="ACCA"/>
    <property type="match status" value="1"/>
</dbReference>
<keyword evidence="9" id="KW-0275">Fatty acid biosynthesis</keyword>
<keyword evidence="5" id="KW-0547">Nucleotide-binding</keyword>
<keyword evidence="4 12" id="KW-0808">Transferase</keyword>
<proteinExistence type="predicted"/>
<evidence type="ECO:0000256" key="6">
    <source>
        <dbReference type="ARBA" id="ARBA00022832"/>
    </source>
</evidence>
<keyword evidence="8" id="KW-0443">Lipid metabolism</keyword>
<evidence type="ECO:0000256" key="3">
    <source>
        <dbReference type="ARBA" id="ARBA00022516"/>
    </source>
</evidence>
<evidence type="ECO:0000256" key="2">
    <source>
        <dbReference type="ARBA" id="ARBA00011883"/>
    </source>
</evidence>
<dbReference type="GO" id="GO:0006633">
    <property type="term" value="P:fatty acid biosynthetic process"/>
    <property type="evidence" value="ECO:0007669"/>
    <property type="project" value="UniProtKB-KW"/>
</dbReference>
<comment type="caution">
    <text evidence="12">The sequence shown here is derived from an EMBL/GenBank/DDBJ whole genome shotgun (WGS) entry which is preliminary data.</text>
</comment>